<proteinExistence type="predicted"/>
<dbReference type="EMBL" id="JASCXX010000031">
    <property type="protein sequence ID" value="MDI6451263.1"/>
    <property type="molecule type" value="Genomic_DNA"/>
</dbReference>
<dbReference type="Proteomes" id="UP001431776">
    <property type="component" value="Unassembled WGS sequence"/>
</dbReference>
<dbReference type="RefSeq" id="WP_349246671.1">
    <property type="nucleotide sequence ID" value="NZ_JASCXX010000031.1"/>
</dbReference>
<comment type="caution">
    <text evidence="1">The sequence shown here is derived from an EMBL/GenBank/DDBJ whole genome shotgun (WGS) entry which is preliminary data.</text>
</comment>
<evidence type="ECO:0000313" key="1">
    <source>
        <dbReference type="EMBL" id="MDI6451263.1"/>
    </source>
</evidence>
<dbReference type="PROSITE" id="PS51257">
    <property type="entry name" value="PROKAR_LIPOPROTEIN"/>
    <property type="match status" value="1"/>
</dbReference>
<gene>
    <name evidence="1" type="ORF">QJ522_19530</name>
</gene>
<protein>
    <submittedName>
        <fullName evidence="1">Uncharacterized protein</fullName>
    </submittedName>
</protein>
<evidence type="ECO:0000313" key="2">
    <source>
        <dbReference type="Proteomes" id="UP001431776"/>
    </source>
</evidence>
<keyword evidence="2" id="KW-1185">Reference proteome</keyword>
<accession>A0AAW6U5P0</accession>
<dbReference type="AlphaFoldDB" id="A0AAW6U5P0"/>
<reference evidence="1" key="1">
    <citation type="submission" date="2023-05" db="EMBL/GenBank/DDBJ databases">
        <title>Anaerotaeda fermentans gen. nov., sp. nov., a novel anaerobic planctomycete of the new family within the order Sedimentisphaerales isolated from Taman Peninsula, Russia.</title>
        <authorList>
            <person name="Khomyakova M.A."/>
            <person name="Merkel A.Y."/>
            <person name="Slobodkin A.I."/>
        </authorList>
    </citation>
    <scope>NUCLEOTIDE SEQUENCE</scope>
    <source>
        <strain evidence="1">M17dextr</strain>
    </source>
</reference>
<organism evidence="1 2">
    <name type="scientific">Anaerobaca lacustris</name>
    <dbReference type="NCBI Taxonomy" id="3044600"/>
    <lineage>
        <taxon>Bacteria</taxon>
        <taxon>Pseudomonadati</taxon>
        <taxon>Planctomycetota</taxon>
        <taxon>Phycisphaerae</taxon>
        <taxon>Sedimentisphaerales</taxon>
        <taxon>Anaerobacaceae</taxon>
        <taxon>Anaerobaca</taxon>
    </lineage>
</organism>
<name>A0AAW6U5P0_9BACT</name>
<sequence>MRRHTVTRAIRIVLVVLTLAFVGIGASCMKEVATARQEPLYSCVVFADDASEATFDAGHADYAHLLGTATPEDILNHRQRRLGSLDQLKQHYHRTFTQGLPPLVRDTFTPDWDTWAEWQVFREKVGPGDELWHFALPASGAGSQSPRRGYAVVRDGELHAMLLDRTVVFHASYADYEPLLCGVADEEQIVAWRRQRLDSLEELRRHYCDHFGPDSTRILLEERCRLDERGDASTKWDRWHVFGRRYRTGDQLWYFESPAETWNGPLGRCGYLITRDGRLHAILVVAIR</sequence>